<protein>
    <submittedName>
        <fullName evidence="1">Uncharacterized protein</fullName>
    </submittedName>
</protein>
<reference evidence="1" key="1">
    <citation type="submission" date="2020-10" db="EMBL/GenBank/DDBJ databases">
        <title>Phylogeny of dyella-like bacteria.</title>
        <authorList>
            <person name="Fu J."/>
        </authorList>
    </citation>
    <scope>NUCLEOTIDE SEQUENCE</scope>
    <source>
        <strain evidence="1">DHOC52</strain>
    </source>
</reference>
<dbReference type="Proteomes" id="UP001430149">
    <property type="component" value="Unassembled WGS sequence"/>
</dbReference>
<proteinExistence type="predicted"/>
<organism evidence="1 2">
    <name type="scientific">Dyella flava</name>
    <dbReference type="NCBI Taxonomy" id="1920170"/>
    <lineage>
        <taxon>Bacteria</taxon>
        <taxon>Pseudomonadati</taxon>
        <taxon>Pseudomonadota</taxon>
        <taxon>Gammaproteobacteria</taxon>
        <taxon>Lysobacterales</taxon>
        <taxon>Rhodanobacteraceae</taxon>
        <taxon>Dyella</taxon>
    </lineage>
</organism>
<accession>A0ABS2K9D9</accession>
<gene>
    <name evidence="1" type="ORF">ISP19_16145</name>
</gene>
<evidence type="ECO:0000313" key="1">
    <source>
        <dbReference type="EMBL" id="MBM7126908.1"/>
    </source>
</evidence>
<dbReference type="InterPro" id="IPR058099">
    <property type="entry name" value="T3SS_XAC0095_dom"/>
</dbReference>
<sequence length="90" mass="10602">MQGTYDDPTGSRHYLLSAEEYDELKNLQQLLLIMANVACNEEQHPDEDEAMTIPRWEMKLTFQLISKLIGEALEHLEQRNHIDHRRPTLQ</sequence>
<keyword evidence="2" id="KW-1185">Reference proteome</keyword>
<dbReference type="NCBIfam" id="NF047335">
    <property type="entry name" value="T3SS_XAC0095"/>
    <property type="match status" value="1"/>
</dbReference>
<comment type="caution">
    <text evidence="1">The sequence shown here is derived from an EMBL/GenBank/DDBJ whole genome shotgun (WGS) entry which is preliminary data.</text>
</comment>
<dbReference type="RefSeq" id="WP_204683454.1">
    <property type="nucleotide sequence ID" value="NZ_BSNR01000007.1"/>
</dbReference>
<evidence type="ECO:0000313" key="2">
    <source>
        <dbReference type="Proteomes" id="UP001430149"/>
    </source>
</evidence>
<dbReference type="EMBL" id="JADIKE010000038">
    <property type="protein sequence ID" value="MBM7126908.1"/>
    <property type="molecule type" value="Genomic_DNA"/>
</dbReference>
<name>A0ABS2K9D9_9GAMM</name>